<accession>Q0UCD1</accession>
<dbReference type="HOGENOM" id="CLU_1489510_0_0_1"/>
<evidence type="ECO:0000313" key="2">
    <source>
        <dbReference type="Proteomes" id="UP000001055"/>
    </source>
</evidence>
<evidence type="ECO:0000313" key="1">
    <source>
        <dbReference type="EMBL" id="EAT81977.2"/>
    </source>
</evidence>
<organism evidence="1 2">
    <name type="scientific">Phaeosphaeria nodorum (strain SN15 / ATCC MYA-4574 / FGSC 10173)</name>
    <name type="common">Glume blotch fungus</name>
    <name type="synonym">Parastagonospora nodorum</name>
    <dbReference type="NCBI Taxonomy" id="321614"/>
    <lineage>
        <taxon>Eukaryota</taxon>
        <taxon>Fungi</taxon>
        <taxon>Dikarya</taxon>
        <taxon>Ascomycota</taxon>
        <taxon>Pezizomycotina</taxon>
        <taxon>Dothideomycetes</taxon>
        <taxon>Pleosporomycetidae</taxon>
        <taxon>Pleosporales</taxon>
        <taxon>Pleosporineae</taxon>
        <taxon>Phaeosphaeriaceae</taxon>
        <taxon>Parastagonospora</taxon>
    </lineage>
</organism>
<dbReference type="InParanoid" id="Q0UCD1"/>
<name>Q0UCD1_PHANO</name>
<dbReference type="AlphaFoldDB" id="Q0UCD1"/>
<dbReference type="GeneID" id="5977755"/>
<dbReference type="KEGG" id="pno:SNOG_10583"/>
<gene>
    <name evidence="1" type="ORF">SNOG_10583</name>
</gene>
<protein>
    <submittedName>
        <fullName evidence="1">Uncharacterized protein</fullName>
    </submittedName>
</protein>
<dbReference type="VEuPathDB" id="FungiDB:JI435_105830"/>
<reference evidence="2" key="1">
    <citation type="journal article" date="2007" name="Plant Cell">
        <title>Dothideomycete-plant interactions illuminated by genome sequencing and EST analysis of the wheat pathogen Stagonospora nodorum.</title>
        <authorList>
            <person name="Hane J.K."/>
            <person name="Lowe R.G."/>
            <person name="Solomon P.S."/>
            <person name="Tan K.C."/>
            <person name="Schoch C.L."/>
            <person name="Spatafora J.W."/>
            <person name="Crous P.W."/>
            <person name="Kodira C."/>
            <person name="Birren B.W."/>
            <person name="Galagan J.E."/>
            <person name="Torriani S.F."/>
            <person name="McDonald B.A."/>
            <person name="Oliver R.P."/>
        </authorList>
    </citation>
    <scope>NUCLEOTIDE SEQUENCE [LARGE SCALE GENOMIC DNA]</scope>
    <source>
        <strain evidence="2">SN15 / ATCC MYA-4574 / FGSC 10173</strain>
    </source>
</reference>
<dbReference type="EMBL" id="CH445341">
    <property type="protein sequence ID" value="EAT81977.2"/>
    <property type="molecule type" value="Genomic_DNA"/>
</dbReference>
<dbReference type="RefSeq" id="XP_001800848.1">
    <property type="nucleotide sequence ID" value="XM_001800796.1"/>
</dbReference>
<proteinExistence type="predicted"/>
<dbReference type="Proteomes" id="UP000001055">
    <property type="component" value="Unassembled WGS sequence"/>
</dbReference>
<sequence>MADYEVAEYMTTSLAGQLHPALLATPGSGIAFDGVRKRWVPESDTVDRLEKLAVKDKDMSGSLGKLRRVFRGLCRNAGVGQTAATLIPNDSFGFTSVLCGSLKAVFLGLQVEADVAVTGVKIFADPMGFTEKLREYQAELKMASQSFETRLSKLARDDGQQTVQLQYWANVHSRKCPSKHR</sequence>